<protein>
    <submittedName>
        <fullName evidence="2">DUF3847 domain-containing protein</fullName>
    </submittedName>
</protein>
<sequence>MGGTQMVENKNLNELRDELEQAKQEKLQAEHQLQRKKNQLSYRESYSRKERSHRLIVCGAIFEKYFPVIKDLSEKELSEALSMVDVARFTKELGVAIDQVRKEVMD</sequence>
<evidence type="ECO:0000313" key="2">
    <source>
        <dbReference type="EMBL" id="MST57702.1"/>
    </source>
</evidence>
<proteinExistence type="predicted"/>
<name>A0A6L5YJ96_9FIRM</name>
<dbReference type="EMBL" id="VUMU01000004">
    <property type="protein sequence ID" value="MST57702.1"/>
    <property type="molecule type" value="Genomic_DNA"/>
</dbReference>
<dbReference type="AlphaFoldDB" id="A0A6L5YJ96"/>
<feature type="region of interest" description="Disordered" evidence="1">
    <location>
        <begin position="23"/>
        <end position="45"/>
    </location>
</feature>
<evidence type="ECO:0000313" key="3">
    <source>
        <dbReference type="Proteomes" id="UP000476055"/>
    </source>
</evidence>
<accession>A0A6L5YJ96</accession>
<reference evidence="2 3" key="1">
    <citation type="submission" date="2019-08" db="EMBL/GenBank/DDBJ databases">
        <title>In-depth cultivation of the pig gut microbiome towards novel bacterial diversity and tailored functional studies.</title>
        <authorList>
            <person name="Wylensek D."/>
            <person name="Hitch T.C.A."/>
            <person name="Clavel T."/>
        </authorList>
    </citation>
    <scope>NUCLEOTIDE SEQUENCE [LARGE SCALE GENOMIC DNA]</scope>
    <source>
        <strain evidence="2 3">WCA3-601-WT-6H</strain>
    </source>
</reference>
<gene>
    <name evidence="2" type="ORF">FYJ59_05520</name>
</gene>
<feature type="compositionally biased region" description="Basic and acidic residues" evidence="1">
    <location>
        <begin position="23"/>
        <end position="33"/>
    </location>
</feature>
<comment type="caution">
    <text evidence="2">The sequence shown here is derived from an EMBL/GenBank/DDBJ whole genome shotgun (WGS) entry which is preliminary data.</text>
</comment>
<keyword evidence="3" id="KW-1185">Reference proteome</keyword>
<organism evidence="2 3">
    <name type="scientific">Waltera intestinalis</name>
    <dbReference type="NCBI Taxonomy" id="2606635"/>
    <lineage>
        <taxon>Bacteria</taxon>
        <taxon>Bacillati</taxon>
        <taxon>Bacillota</taxon>
        <taxon>Clostridia</taxon>
        <taxon>Lachnospirales</taxon>
        <taxon>Lachnospiraceae</taxon>
        <taxon>Waltera</taxon>
    </lineage>
</organism>
<dbReference type="Pfam" id="PF12958">
    <property type="entry name" value="DUF3847"/>
    <property type="match status" value="1"/>
</dbReference>
<evidence type="ECO:0000256" key="1">
    <source>
        <dbReference type="SAM" id="MobiDB-lite"/>
    </source>
</evidence>
<dbReference type="Proteomes" id="UP000476055">
    <property type="component" value="Unassembled WGS sequence"/>
</dbReference>
<dbReference type="InterPro" id="IPR024215">
    <property type="entry name" value="DUF3847"/>
</dbReference>